<name>A0ACB9BRS6_CICIN</name>
<sequence length="120" mass="13360">MEMSMTPVEKKKTQTPVEVDFSSIAPLVDVVNSTTRRRCQQHHPSPPTPVVGNRKVVEAPNLTANASDLMCSYMSRDVTADFGYNYTLSDELKPASIDKNPLGKLHKTKDNKVSQNNLTR</sequence>
<evidence type="ECO:0000313" key="1">
    <source>
        <dbReference type="EMBL" id="KAI3724694.1"/>
    </source>
</evidence>
<evidence type="ECO:0000313" key="2">
    <source>
        <dbReference type="Proteomes" id="UP001055811"/>
    </source>
</evidence>
<reference evidence="1 2" key="2">
    <citation type="journal article" date="2022" name="Mol. Ecol. Resour.">
        <title>The genomes of chicory, endive, great burdock and yacon provide insights into Asteraceae paleo-polyploidization history and plant inulin production.</title>
        <authorList>
            <person name="Fan W."/>
            <person name="Wang S."/>
            <person name="Wang H."/>
            <person name="Wang A."/>
            <person name="Jiang F."/>
            <person name="Liu H."/>
            <person name="Zhao H."/>
            <person name="Xu D."/>
            <person name="Zhang Y."/>
        </authorList>
    </citation>
    <scope>NUCLEOTIDE SEQUENCE [LARGE SCALE GENOMIC DNA]</scope>
    <source>
        <strain evidence="2">cv. Punajuju</strain>
        <tissue evidence="1">Leaves</tissue>
    </source>
</reference>
<reference evidence="2" key="1">
    <citation type="journal article" date="2022" name="Mol. Ecol. Resour.">
        <title>The genomes of chicory, endive, great burdock and yacon provide insights into Asteraceae palaeo-polyploidization history and plant inulin production.</title>
        <authorList>
            <person name="Fan W."/>
            <person name="Wang S."/>
            <person name="Wang H."/>
            <person name="Wang A."/>
            <person name="Jiang F."/>
            <person name="Liu H."/>
            <person name="Zhao H."/>
            <person name="Xu D."/>
            <person name="Zhang Y."/>
        </authorList>
    </citation>
    <scope>NUCLEOTIDE SEQUENCE [LARGE SCALE GENOMIC DNA]</scope>
    <source>
        <strain evidence="2">cv. Punajuju</strain>
    </source>
</reference>
<dbReference type="Proteomes" id="UP001055811">
    <property type="component" value="Linkage Group LG06"/>
</dbReference>
<keyword evidence="2" id="KW-1185">Reference proteome</keyword>
<protein>
    <submittedName>
        <fullName evidence="1">Uncharacterized protein</fullName>
    </submittedName>
</protein>
<dbReference type="EMBL" id="CM042014">
    <property type="protein sequence ID" value="KAI3724694.1"/>
    <property type="molecule type" value="Genomic_DNA"/>
</dbReference>
<accession>A0ACB9BRS6</accession>
<organism evidence="1 2">
    <name type="scientific">Cichorium intybus</name>
    <name type="common">Chicory</name>
    <dbReference type="NCBI Taxonomy" id="13427"/>
    <lineage>
        <taxon>Eukaryota</taxon>
        <taxon>Viridiplantae</taxon>
        <taxon>Streptophyta</taxon>
        <taxon>Embryophyta</taxon>
        <taxon>Tracheophyta</taxon>
        <taxon>Spermatophyta</taxon>
        <taxon>Magnoliopsida</taxon>
        <taxon>eudicotyledons</taxon>
        <taxon>Gunneridae</taxon>
        <taxon>Pentapetalae</taxon>
        <taxon>asterids</taxon>
        <taxon>campanulids</taxon>
        <taxon>Asterales</taxon>
        <taxon>Asteraceae</taxon>
        <taxon>Cichorioideae</taxon>
        <taxon>Cichorieae</taxon>
        <taxon>Cichoriinae</taxon>
        <taxon>Cichorium</taxon>
    </lineage>
</organism>
<comment type="caution">
    <text evidence="1">The sequence shown here is derived from an EMBL/GenBank/DDBJ whole genome shotgun (WGS) entry which is preliminary data.</text>
</comment>
<gene>
    <name evidence="1" type="ORF">L2E82_36480</name>
</gene>
<proteinExistence type="predicted"/>